<reference evidence="2 3" key="1">
    <citation type="submission" date="2022-10" db="EMBL/GenBank/DDBJ databases">
        <title>Kaistella sp. BT-6-1-3.</title>
        <authorList>
            <person name="Ai J."/>
            <person name="Deng Z."/>
        </authorList>
    </citation>
    <scope>NUCLEOTIDE SEQUENCE [LARGE SCALE GENOMIC DNA]</scope>
    <source>
        <strain evidence="2 3">BT6-1-3</strain>
    </source>
</reference>
<comment type="caution">
    <text evidence="2">The sequence shown here is derived from an EMBL/GenBank/DDBJ whole genome shotgun (WGS) entry which is preliminary data.</text>
</comment>
<accession>A0ABT3JNZ7</accession>
<name>A0ABT3JNZ7_9FLAO</name>
<organism evidence="2 3">
    <name type="scientific">Kaistella yananensis</name>
    <dbReference type="NCBI Taxonomy" id="2989820"/>
    <lineage>
        <taxon>Bacteria</taxon>
        <taxon>Pseudomonadati</taxon>
        <taxon>Bacteroidota</taxon>
        <taxon>Flavobacteriia</taxon>
        <taxon>Flavobacteriales</taxon>
        <taxon>Weeksellaceae</taxon>
        <taxon>Chryseobacterium group</taxon>
        <taxon>Kaistella</taxon>
    </lineage>
</organism>
<dbReference type="InterPro" id="IPR036271">
    <property type="entry name" value="Tet_transcr_reg_TetR-rel_C_sf"/>
</dbReference>
<keyword evidence="3" id="KW-1185">Reference proteome</keyword>
<dbReference type="InterPro" id="IPR041673">
    <property type="entry name" value="TetR_C_23"/>
</dbReference>
<evidence type="ECO:0000313" key="3">
    <source>
        <dbReference type="Proteomes" id="UP001209107"/>
    </source>
</evidence>
<dbReference type="Proteomes" id="UP001209107">
    <property type="component" value="Unassembled WGS sequence"/>
</dbReference>
<gene>
    <name evidence="2" type="ORF">OK344_09770</name>
</gene>
<evidence type="ECO:0000313" key="2">
    <source>
        <dbReference type="EMBL" id="MCW4452497.1"/>
    </source>
</evidence>
<protein>
    <submittedName>
        <fullName evidence="2">TetR family transcriptional regulator C-terminal domain-containing protein</fullName>
    </submittedName>
</protein>
<dbReference type="EMBL" id="JAPCHZ010000005">
    <property type="protein sequence ID" value="MCW4452497.1"/>
    <property type="molecule type" value="Genomic_DNA"/>
</dbReference>
<evidence type="ECO:0000259" key="1">
    <source>
        <dbReference type="Pfam" id="PF17931"/>
    </source>
</evidence>
<dbReference type="SUPFAM" id="SSF48498">
    <property type="entry name" value="Tetracyclin repressor-like, C-terminal domain"/>
    <property type="match status" value="1"/>
</dbReference>
<dbReference type="Pfam" id="PF17931">
    <property type="entry name" value="TetR_C_23"/>
    <property type="match status" value="1"/>
</dbReference>
<sequence length="218" mass="26002">MNNHTPLTRDFIFTQYSDYLLNHGDRPKNVYLFAKENNFEEKDFYHFFSGFEHVEKEILNHFFQKSVALVTGQEERVSTAKEQLLNLYFVFFENLSMNRSIVLKILGDNKLQSLKILETLRGSFIDFTNSLDFENWEMAEKASEKIRNLNTKSRQAAMWLHLISVLEFWKMDQSPDFEKTDIFIEKTIDTGLEFLDNEPLRKAIDLGKFLWKEKFKIR</sequence>
<proteinExistence type="predicted"/>
<feature type="domain" description="Tetracyclin repressor-like C-terminal" evidence="1">
    <location>
        <begin position="84"/>
        <end position="210"/>
    </location>
</feature>
<dbReference type="Gene3D" id="1.10.357.10">
    <property type="entry name" value="Tetracycline Repressor, domain 2"/>
    <property type="match status" value="1"/>
</dbReference>
<dbReference type="RefSeq" id="WP_265144621.1">
    <property type="nucleotide sequence ID" value="NZ_JAPCHZ010000005.1"/>
</dbReference>